<dbReference type="EMBL" id="DYVE01000355">
    <property type="protein sequence ID" value="HJG29741.1"/>
    <property type="molecule type" value="Genomic_DNA"/>
</dbReference>
<evidence type="ECO:0000313" key="2">
    <source>
        <dbReference type="Proteomes" id="UP000782880"/>
    </source>
</evidence>
<reference evidence="1" key="2">
    <citation type="submission" date="2021-09" db="EMBL/GenBank/DDBJ databases">
        <authorList>
            <person name="Gilroy R."/>
        </authorList>
    </citation>
    <scope>NUCLEOTIDE SEQUENCE</scope>
    <source>
        <strain evidence="1">ChiBcec21-2208</strain>
    </source>
</reference>
<sequence>MTDFGLCVKTELLRQGMSQAELEKRVSEDTGLFVDSGYMYKILTGQRNPEKIVESVKKILGISACETHSTT</sequence>
<dbReference type="AlphaFoldDB" id="A0A921LPC7"/>
<gene>
    <name evidence="1" type="ORF">K8V20_13995</name>
</gene>
<accession>A0A921LPC7</accession>
<evidence type="ECO:0000313" key="1">
    <source>
        <dbReference type="EMBL" id="HJG29741.1"/>
    </source>
</evidence>
<proteinExistence type="predicted"/>
<dbReference type="Proteomes" id="UP000782880">
    <property type="component" value="Unassembled WGS sequence"/>
</dbReference>
<comment type="caution">
    <text evidence="1">The sequence shown here is derived from an EMBL/GenBank/DDBJ whole genome shotgun (WGS) entry which is preliminary data.</text>
</comment>
<reference evidence="1" key="1">
    <citation type="journal article" date="2021" name="PeerJ">
        <title>Extensive microbial diversity within the chicken gut microbiome revealed by metagenomics and culture.</title>
        <authorList>
            <person name="Gilroy R."/>
            <person name="Ravi A."/>
            <person name="Getino M."/>
            <person name="Pursley I."/>
            <person name="Horton D.L."/>
            <person name="Alikhan N.F."/>
            <person name="Baker D."/>
            <person name="Gharbi K."/>
            <person name="Hall N."/>
            <person name="Watson M."/>
            <person name="Adriaenssens E.M."/>
            <person name="Foster-Nyarko E."/>
            <person name="Jarju S."/>
            <person name="Secka A."/>
            <person name="Antonio M."/>
            <person name="Oren A."/>
            <person name="Chaudhuri R.R."/>
            <person name="La Ragione R."/>
            <person name="Hildebrand F."/>
            <person name="Pallen M.J."/>
        </authorList>
    </citation>
    <scope>NUCLEOTIDE SEQUENCE</scope>
    <source>
        <strain evidence="1">ChiBcec21-2208</strain>
    </source>
</reference>
<organism evidence="1 2">
    <name type="scientific">Subdoligranulum variabile</name>
    <dbReference type="NCBI Taxonomy" id="214851"/>
    <lineage>
        <taxon>Bacteria</taxon>
        <taxon>Bacillati</taxon>
        <taxon>Bacillota</taxon>
        <taxon>Clostridia</taxon>
        <taxon>Eubacteriales</taxon>
        <taxon>Oscillospiraceae</taxon>
        <taxon>Subdoligranulum</taxon>
    </lineage>
</organism>
<name>A0A921LPC7_9FIRM</name>
<protein>
    <submittedName>
        <fullName evidence="1">XRE family transcriptional regulator</fullName>
    </submittedName>
</protein>